<gene>
    <name evidence="1" type="ORF">EDM56_10330</name>
</gene>
<keyword evidence="2" id="KW-1185">Reference proteome</keyword>
<evidence type="ECO:0000313" key="1">
    <source>
        <dbReference type="EMBL" id="RNB89579.1"/>
    </source>
</evidence>
<dbReference type="Proteomes" id="UP000271031">
    <property type="component" value="Unassembled WGS sequence"/>
</dbReference>
<dbReference type="EMBL" id="RHHQ01000008">
    <property type="protein sequence ID" value="RNB89579.1"/>
    <property type="molecule type" value="Genomic_DNA"/>
</dbReference>
<dbReference type="OrthoDB" id="2476454at2"/>
<dbReference type="RefSeq" id="WP_122917835.1">
    <property type="nucleotide sequence ID" value="NZ_RHHQ01000008.1"/>
</dbReference>
<reference evidence="1 2" key="1">
    <citation type="submission" date="2018-10" db="EMBL/GenBank/DDBJ databases">
        <title>Phylogenomics of Brevibacillus.</title>
        <authorList>
            <person name="Dunlap C."/>
        </authorList>
    </citation>
    <scope>NUCLEOTIDE SEQUENCE [LARGE SCALE GENOMIC DNA]</scope>
    <source>
        <strain evidence="1 2">JCM 15716</strain>
    </source>
</reference>
<accession>A0A3M8DPZ0</accession>
<dbReference type="AlphaFoldDB" id="A0A3M8DPZ0"/>
<organism evidence="1 2">
    <name type="scientific">Brevibacillus fluminis</name>
    <dbReference type="NCBI Taxonomy" id="511487"/>
    <lineage>
        <taxon>Bacteria</taxon>
        <taxon>Bacillati</taxon>
        <taxon>Bacillota</taxon>
        <taxon>Bacilli</taxon>
        <taxon>Bacillales</taxon>
        <taxon>Paenibacillaceae</taxon>
        <taxon>Brevibacillus</taxon>
    </lineage>
</organism>
<evidence type="ECO:0000313" key="2">
    <source>
        <dbReference type="Proteomes" id="UP000271031"/>
    </source>
</evidence>
<protein>
    <submittedName>
        <fullName evidence="1">Uncharacterized protein</fullName>
    </submittedName>
</protein>
<proteinExistence type="predicted"/>
<comment type="caution">
    <text evidence="1">The sequence shown here is derived from an EMBL/GenBank/DDBJ whole genome shotgun (WGS) entry which is preliminary data.</text>
</comment>
<sequence>MNYQNQSPFAQSQMSYQPVSALGSANAIFQPGFAGTNVQEVRHLNSSYAAPALSTGYTATYGTGLSNNIGIGTPVQAIFQPGFANTNVQEVRHLNQGGYLQQQGLGAYGTGMQAGMQTGMQAGMQAPSFPATAQAIFQPGFAGTNVNDVRARNAGGNYIGQNAYTALHAIPSQGMHTQAYIPVQSYGHTAQSVFQPGFAGTNVAEVHQDYALAQNTQPQPQPYVPYRTF</sequence>
<name>A0A3M8DPZ0_9BACL</name>